<organism evidence="1 2">
    <name type="scientific">Halomonas campaniensis</name>
    <dbReference type="NCBI Taxonomy" id="213554"/>
    <lineage>
        <taxon>Bacteria</taxon>
        <taxon>Pseudomonadati</taxon>
        <taxon>Pseudomonadota</taxon>
        <taxon>Gammaproteobacteria</taxon>
        <taxon>Oceanospirillales</taxon>
        <taxon>Halomonadaceae</taxon>
        <taxon>Halomonas</taxon>
    </lineage>
</organism>
<gene>
    <name evidence="1" type="ORF">JI62_08115</name>
</gene>
<evidence type="ECO:0000313" key="1">
    <source>
        <dbReference type="EMBL" id="OWV30172.1"/>
    </source>
</evidence>
<name>A0A246S163_9GAMM</name>
<reference evidence="1 2" key="1">
    <citation type="submission" date="2014-08" db="EMBL/GenBank/DDBJ databases">
        <title>Draft genome sequence of a novel L-asparaginase producing marine bacterium, Halomonas campaniensis.</title>
        <authorList>
            <person name="Sundarakrishnan B."/>
            <person name="Moushumi Priya A."/>
            <person name="Raman G."/>
            <person name="Sakthivel N."/>
            <person name="Park S."/>
            <person name="Jayachandran S."/>
        </authorList>
    </citation>
    <scope>NUCLEOTIDE SEQUENCE [LARGE SCALE GENOMIC DNA]</scope>
    <source>
        <strain evidence="1 2">SK03</strain>
    </source>
</reference>
<proteinExistence type="predicted"/>
<comment type="caution">
    <text evidence="1">The sequence shown here is derived from an EMBL/GenBank/DDBJ whole genome shotgun (WGS) entry which is preliminary data.</text>
</comment>
<keyword evidence="2" id="KW-1185">Reference proteome</keyword>
<protein>
    <submittedName>
        <fullName evidence="1">Uncharacterized protein</fullName>
    </submittedName>
</protein>
<accession>A0A246S163</accession>
<dbReference type="EMBL" id="JPUA01000024">
    <property type="protein sequence ID" value="OWV30172.1"/>
    <property type="molecule type" value="Genomic_DNA"/>
</dbReference>
<dbReference type="OrthoDB" id="6184102at2"/>
<dbReference type="Proteomes" id="UP000197334">
    <property type="component" value="Unassembled WGS sequence"/>
</dbReference>
<dbReference type="AlphaFoldDB" id="A0A246S163"/>
<dbReference type="RefSeq" id="WP_088699693.1">
    <property type="nucleotide sequence ID" value="NZ_JPUA01000024.1"/>
</dbReference>
<evidence type="ECO:0000313" key="2">
    <source>
        <dbReference type="Proteomes" id="UP000197334"/>
    </source>
</evidence>
<sequence length="80" mass="8579">MSTVLNASSISVSPAIGGFVGTLRGKRATGTTHRDAALNVARKVYGPKVNVVNDYLRHSDVAAGMQYRYHITYRANRGAA</sequence>